<dbReference type="PROSITE" id="PS50928">
    <property type="entry name" value="ABC_TM1"/>
    <property type="match status" value="1"/>
</dbReference>
<protein>
    <submittedName>
        <fullName evidence="9">Sugar ABC transporter permease</fullName>
    </submittedName>
</protein>
<evidence type="ECO:0000313" key="9">
    <source>
        <dbReference type="EMBL" id="RLP77424.1"/>
    </source>
</evidence>
<feature type="transmembrane region" description="Helical" evidence="7">
    <location>
        <begin position="109"/>
        <end position="131"/>
    </location>
</feature>
<comment type="similarity">
    <text evidence="7">Belongs to the binding-protein-dependent transport system permease family.</text>
</comment>
<evidence type="ECO:0000313" key="10">
    <source>
        <dbReference type="Proteomes" id="UP000272503"/>
    </source>
</evidence>
<dbReference type="GO" id="GO:0055085">
    <property type="term" value="P:transmembrane transport"/>
    <property type="evidence" value="ECO:0007669"/>
    <property type="project" value="InterPro"/>
</dbReference>
<dbReference type="Pfam" id="PF00528">
    <property type="entry name" value="BPD_transp_1"/>
    <property type="match status" value="1"/>
</dbReference>
<evidence type="ECO:0000256" key="4">
    <source>
        <dbReference type="ARBA" id="ARBA00022692"/>
    </source>
</evidence>
<dbReference type="CDD" id="cd06261">
    <property type="entry name" value="TM_PBP2"/>
    <property type="match status" value="1"/>
</dbReference>
<keyword evidence="2 7" id="KW-0813">Transport</keyword>
<dbReference type="Gene3D" id="1.10.3720.10">
    <property type="entry name" value="MetI-like"/>
    <property type="match status" value="1"/>
</dbReference>
<dbReference type="Proteomes" id="UP000272503">
    <property type="component" value="Unassembled WGS sequence"/>
</dbReference>
<feature type="domain" description="ABC transmembrane type-1" evidence="8">
    <location>
        <begin position="104"/>
        <end position="317"/>
    </location>
</feature>
<name>A0A3L7ABR5_9MICO</name>
<evidence type="ECO:0000259" key="8">
    <source>
        <dbReference type="PROSITE" id="PS50928"/>
    </source>
</evidence>
<dbReference type="AlphaFoldDB" id="A0A3L7ABR5"/>
<dbReference type="PANTHER" id="PTHR30193:SF41">
    <property type="entry name" value="DIACETYLCHITOBIOSE UPTAKE SYSTEM PERMEASE PROTEIN NGCF"/>
    <property type="match status" value="1"/>
</dbReference>
<dbReference type="SUPFAM" id="SSF160964">
    <property type="entry name" value="MalF N-terminal region-like"/>
    <property type="match status" value="1"/>
</dbReference>
<comment type="caution">
    <text evidence="9">The sequence shown here is derived from an EMBL/GenBank/DDBJ whole genome shotgun (WGS) entry which is preliminary data.</text>
</comment>
<keyword evidence="10" id="KW-1185">Reference proteome</keyword>
<comment type="subcellular location">
    <subcellularLocation>
        <location evidence="1 7">Cell membrane</location>
        <topology evidence="1 7">Multi-pass membrane protein</topology>
    </subcellularLocation>
</comment>
<dbReference type="InterPro" id="IPR051393">
    <property type="entry name" value="ABC_transporter_permease"/>
</dbReference>
<dbReference type="InterPro" id="IPR000515">
    <property type="entry name" value="MetI-like"/>
</dbReference>
<feature type="transmembrane region" description="Helical" evidence="7">
    <location>
        <begin position="243"/>
        <end position="264"/>
    </location>
</feature>
<evidence type="ECO:0000256" key="6">
    <source>
        <dbReference type="ARBA" id="ARBA00023136"/>
    </source>
</evidence>
<evidence type="ECO:0000256" key="7">
    <source>
        <dbReference type="RuleBase" id="RU363032"/>
    </source>
</evidence>
<dbReference type="SUPFAM" id="SSF161098">
    <property type="entry name" value="MetI-like"/>
    <property type="match status" value="1"/>
</dbReference>
<gene>
    <name evidence="9" type="ORF">D9V32_02970</name>
</gene>
<organism evidence="9 10">
    <name type="scientific">Mycetocola tolaasinivorans</name>
    <dbReference type="NCBI Taxonomy" id="76635"/>
    <lineage>
        <taxon>Bacteria</taxon>
        <taxon>Bacillati</taxon>
        <taxon>Actinomycetota</taxon>
        <taxon>Actinomycetes</taxon>
        <taxon>Micrococcales</taxon>
        <taxon>Microbacteriaceae</taxon>
        <taxon>Mycetocola</taxon>
    </lineage>
</organism>
<reference evidence="9 10" key="1">
    <citation type="submission" date="2018-10" db="EMBL/GenBank/DDBJ databases">
        <authorList>
            <person name="Li J."/>
        </authorList>
    </citation>
    <scope>NUCLEOTIDE SEQUENCE [LARGE SCALE GENOMIC DNA]</scope>
    <source>
        <strain evidence="9 10">IF 016277</strain>
    </source>
</reference>
<keyword evidence="6 7" id="KW-0472">Membrane</keyword>
<keyword evidence="3" id="KW-1003">Cell membrane</keyword>
<feature type="transmembrane region" description="Helical" evidence="7">
    <location>
        <begin position="189"/>
        <end position="210"/>
    </location>
</feature>
<proteinExistence type="inferred from homology"/>
<dbReference type="PANTHER" id="PTHR30193">
    <property type="entry name" value="ABC TRANSPORTER PERMEASE PROTEIN"/>
    <property type="match status" value="1"/>
</dbReference>
<sequence length="328" mass="35298">MAQSVLEQAGPVRARRTVAPGRAPAGPGRPRTGRHRLAPYFFIAPGITLFTLFLLIPIGYSVYLSFFSNKVSSGIIGAAERTSIFVGFDNFAAILEGSVFWSGLARAGYYGLLVIPITLGLALVFALALDVGVSKLRTVSKTIIFIPYAVPGVIATLMWGYMYHERTSPFGDIFTFFGFPTPDFLGDSLVFYSIVNIAVWGGIGFNMIILHTALSGIPREIYEAARIDGASELRIALQVKLPLVVPSMIFTLLFGVIGAVQVYAEPQTMKTMSPSITSGWVPLMEIQRLAFEQGETNMAAAGAIIIALIAFGLSLLVFRLAGKKGSGD</sequence>
<evidence type="ECO:0000256" key="2">
    <source>
        <dbReference type="ARBA" id="ARBA00022448"/>
    </source>
</evidence>
<feature type="transmembrane region" description="Helical" evidence="7">
    <location>
        <begin position="37"/>
        <end position="60"/>
    </location>
</feature>
<evidence type="ECO:0000256" key="1">
    <source>
        <dbReference type="ARBA" id="ARBA00004651"/>
    </source>
</evidence>
<feature type="transmembrane region" description="Helical" evidence="7">
    <location>
        <begin position="143"/>
        <end position="162"/>
    </location>
</feature>
<dbReference type="InterPro" id="IPR035906">
    <property type="entry name" value="MetI-like_sf"/>
</dbReference>
<dbReference type="OrthoDB" id="3210259at2"/>
<dbReference type="EMBL" id="RCUX01000002">
    <property type="protein sequence ID" value="RLP77424.1"/>
    <property type="molecule type" value="Genomic_DNA"/>
</dbReference>
<evidence type="ECO:0000256" key="3">
    <source>
        <dbReference type="ARBA" id="ARBA00022475"/>
    </source>
</evidence>
<feature type="transmembrane region" description="Helical" evidence="7">
    <location>
        <begin position="298"/>
        <end position="318"/>
    </location>
</feature>
<accession>A0A3L7ABR5</accession>
<keyword evidence="4 7" id="KW-0812">Transmembrane</keyword>
<dbReference type="RefSeq" id="WP_121647407.1">
    <property type="nucleotide sequence ID" value="NZ_RCUX01000002.1"/>
</dbReference>
<keyword evidence="5 7" id="KW-1133">Transmembrane helix</keyword>
<dbReference type="GO" id="GO:0005886">
    <property type="term" value="C:plasma membrane"/>
    <property type="evidence" value="ECO:0007669"/>
    <property type="project" value="UniProtKB-SubCell"/>
</dbReference>
<evidence type="ECO:0000256" key="5">
    <source>
        <dbReference type="ARBA" id="ARBA00022989"/>
    </source>
</evidence>